<accession>A0YDN4</accession>
<gene>
    <name evidence="13" type="primary">lacZ</name>
    <name evidence="13" type="ORF">GP2143_09987</name>
</gene>
<dbReference type="InterPro" id="IPR050347">
    <property type="entry name" value="Bact_Beta-galactosidase"/>
</dbReference>
<dbReference type="Gene3D" id="3.20.20.80">
    <property type="entry name" value="Glycosidases"/>
    <property type="match status" value="1"/>
</dbReference>
<dbReference type="Pfam" id="PF02837">
    <property type="entry name" value="Glyco_hydro_2_N"/>
    <property type="match status" value="1"/>
</dbReference>
<dbReference type="SUPFAM" id="SSF49303">
    <property type="entry name" value="beta-Galactosidase/glucuronidase domain"/>
    <property type="match status" value="2"/>
</dbReference>
<feature type="compositionally biased region" description="Polar residues" evidence="11">
    <location>
        <begin position="8"/>
        <end position="21"/>
    </location>
</feature>
<dbReference type="SUPFAM" id="SSF49785">
    <property type="entry name" value="Galactose-binding domain-like"/>
    <property type="match status" value="1"/>
</dbReference>
<dbReference type="InterPro" id="IPR036156">
    <property type="entry name" value="Beta-gal/glucu_dom_sf"/>
</dbReference>
<dbReference type="InterPro" id="IPR006102">
    <property type="entry name" value="Ig-like_GH2"/>
</dbReference>
<dbReference type="Pfam" id="PF16353">
    <property type="entry name" value="LacZ_4"/>
    <property type="match status" value="1"/>
</dbReference>
<dbReference type="SUPFAM" id="SSF51445">
    <property type="entry name" value="(Trans)glycosidases"/>
    <property type="match status" value="1"/>
</dbReference>
<dbReference type="SUPFAM" id="SSF74650">
    <property type="entry name" value="Galactose mutarotase-like"/>
    <property type="match status" value="1"/>
</dbReference>
<dbReference type="FunFam" id="3.20.20.80:FF:000018">
    <property type="entry name" value="Beta-galactosidase"/>
    <property type="match status" value="1"/>
</dbReference>
<dbReference type="Pfam" id="PF00703">
    <property type="entry name" value="Glyco_hydro_2"/>
    <property type="match status" value="1"/>
</dbReference>
<dbReference type="GO" id="GO:0030246">
    <property type="term" value="F:carbohydrate binding"/>
    <property type="evidence" value="ECO:0007669"/>
    <property type="project" value="InterPro"/>
</dbReference>
<dbReference type="Pfam" id="PF02836">
    <property type="entry name" value="Glyco_hydro_2_C"/>
    <property type="match status" value="1"/>
</dbReference>
<dbReference type="EMBL" id="AAVT01000005">
    <property type="protein sequence ID" value="EAW30918.1"/>
    <property type="molecule type" value="Genomic_DNA"/>
</dbReference>
<dbReference type="PANTHER" id="PTHR46323">
    <property type="entry name" value="BETA-GALACTOSIDASE"/>
    <property type="match status" value="1"/>
</dbReference>
<dbReference type="InterPro" id="IPR008979">
    <property type="entry name" value="Galactose-bd-like_sf"/>
</dbReference>
<evidence type="ECO:0000256" key="6">
    <source>
        <dbReference type="ARBA" id="ARBA00022801"/>
    </source>
</evidence>
<dbReference type="InterPro" id="IPR032312">
    <property type="entry name" value="LacZ_4"/>
</dbReference>
<dbReference type="Proteomes" id="UP000004931">
    <property type="component" value="Unassembled WGS sequence"/>
</dbReference>
<evidence type="ECO:0000256" key="9">
    <source>
        <dbReference type="ARBA" id="ARBA00032230"/>
    </source>
</evidence>
<evidence type="ECO:0000313" key="13">
    <source>
        <dbReference type="EMBL" id="EAW30918.1"/>
    </source>
</evidence>
<proteinExistence type="inferred from homology"/>
<dbReference type="PRINTS" id="PR00132">
    <property type="entry name" value="GLHYDRLASE2"/>
</dbReference>
<feature type="region of interest" description="Disordered" evidence="11">
    <location>
        <begin position="1"/>
        <end position="21"/>
    </location>
</feature>
<dbReference type="InterPro" id="IPR017853">
    <property type="entry name" value="GH"/>
</dbReference>
<dbReference type="GO" id="GO:0005990">
    <property type="term" value="P:lactose catabolic process"/>
    <property type="evidence" value="ECO:0007669"/>
    <property type="project" value="TreeGrafter"/>
</dbReference>
<dbReference type="InterPro" id="IPR013783">
    <property type="entry name" value="Ig-like_fold"/>
</dbReference>
<dbReference type="PANTHER" id="PTHR46323:SF2">
    <property type="entry name" value="BETA-GALACTOSIDASE"/>
    <property type="match status" value="1"/>
</dbReference>
<dbReference type="GO" id="GO:0004565">
    <property type="term" value="F:beta-galactosidase activity"/>
    <property type="evidence" value="ECO:0007669"/>
    <property type="project" value="UniProtKB-EC"/>
</dbReference>
<keyword evidence="14" id="KW-1185">Reference proteome</keyword>
<dbReference type="InterPro" id="IPR006101">
    <property type="entry name" value="Glyco_hydro_2"/>
</dbReference>
<evidence type="ECO:0000256" key="10">
    <source>
        <dbReference type="RuleBase" id="RU361154"/>
    </source>
</evidence>
<dbReference type="Gene3D" id="2.70.98.10">
    <property type="match status" value="1"/>
</dbReference>
<comment type="cofactor">
    <cofactor evidence="2">
        <name>Na(+)</name>
        <dbReference type="ChEBI" id="CHEBI:29101"/>
    </cofactor>
</comment>
<dbReference type="AlphaFoldDB" id="A0YDN4"/>
<evidence type="ECO:0000259" key="12">
    <source>
        <dbReference type="SMART" id="SM01038"/>
    </source>
</evidence>
<protein>
    <recommendedName>
        <fullName evidence="5 10">Beta-galactosidase</fullName>
        <ecNumber evidence="4 10">3.2.1.23</ecNumber>
    </recommendedName>
    <alternativeName>
        <fullName evidence="9 10">Lactase</fullName>
    </alternativeName>
</protein>
<comment type="catalytic activity">
    <reaction evidence="1 10">
        <text>Hydrolysis of terminal non-reducing beta-D-galactose residues in beta-D-galactosides.</text>
        <dbReference type="EC" id="3.2.1.23"/>
    </reaction>
</comment>
<dbReference type="InterPro" id="IPR014718">
    <property type="entry name" value="GH-type_carb-bd"/>
</dbReference>
<dbReference type="GO" id="GO:0009341">
    <property type="term" value="C:beta-galactosidase complex"/>
    <property type="evidence" value="ECO:0007669"/>
    <property type="project" value="InterPro"/>
</dbReference>
<dbReference type="InterPro" id="IPR006103">
    <property type="entry name" value="Glyco_hydro_2_cat"/>
</dbReference>
<dbReference type="InterPro" id="IPR004199">
    <property type="entry name" value="B-gal_small/dom_5"/>
</dbReference>
<evidence type="ECO:0000256" key="11">
    <source>
        <dbReference type="SAM" id="MobiDB-lite"/>
    </source>
</evidence>
<dbReference type="PROSITE" id="PS00719">
    <property type="entry name" value="GLYCOSYL_HYDROL_F2_1"/>
    <property type="match status" value="1"/>
</dbReference>
<comment type="caution">
    <text evidence="13">The sequence shown here is derived from an EMBL/GenBank/DDBJ whole genome shotgun (WGS) entry which is preliminary data.</text>
</comment>
<name>A0YDN4_9GAMM</name>
<evidence type="ECO:0000256" key="4">
    <source>
        <dbReference type="ARBA" id="ARBA00012756"/>
    </source>
</evidence>
<keyword evidence="6 10" id="KW-0378">Hydrolase</keyword>
<dbReference type="Gene3D" id="2.60.120.260">
    <property type="entry name" value="Galactose-binding domain-like"/>
    <property type="match status" value="1"/>
</dbReference>
<evidence type="ECO:0000256" key="1">
    <source>
        <dbReference type="ARBA" id="ARBA00001412"/>
    </source>
</evidence>
<dbReference type="InterPro" id="IPR023230">
    <property type="entry name" value="Glyco_hydro_2_CS"/>
</dbReference>
<evidence type="ECO:0000256" key="2">
    <source>
        <dbReference type="ARBA" id="ARBA00001959"/>
    </source>
</evidence>
<feature type="domain" description="Beta galactosidase small chain/" evidence="12">
    <location>
        <begin position="735"/>
        <end position="1006"/>
    </location>
</feature>
<evidence type="ECO:0000256" key="5">
    <source>
        <dbReference type="ARBA" id="ARBA00013303"/>
    </source>
</evidence>
<dbReference type="eggNOG" id="COG3250">
    <property type="taxonomic scope" value="Bacteria"/>
</dbReference>
<dbReference type="NCBIfam" id="NF007074">
    <property type="entry name" value="PRK09525.1"/>
    <property type="match status" value="1"/>
</dbReference>
<organism evidence="13 14">
    <name type="scientific">marine gamma proteobacterium HTCC2143</name>
    <dbReference type="NCBI Taxonomy" id="247633"/>
    <lineage>
        <taxon>Bacteria</taxon>
        <taxon>Pseudomonadati</taxon>
        <taxon>Pseudomonadota</taxon>
        <taxon>Gammaproteobacteria</taxon>
        <taxon>Cellvibrionales</taxon>
        <taxon>Spongiibacteraceae</taxon>
        <taxon>BD1-7 clade</taxon>
    </lineage>
</organism>
<comment type="similarity">
    <text evidence="3 10">Belongs to the glycosyl hydrolase 2 family.</text>
</comment>
<evidence type="ECO:0000313" key="14">
    <source>
        <dbReference type="Proteomes" id="UP000004931"/>
    </source>
</evidence>
<dbReference type="Pfam" id="PF02929">
    <property type="entry name" value="Bgal_small_N"/>
    <property type="match status" value="1"/>
</dbReference>
<evidence type="ECO:0000256" key="3">
    <source>
        <dbReference type="ARBA" id="ARBA00007401"/>
    </source>
</evidence>
<dbReference type="STRING" id="247633.GP2143_09987"/>
<evidence type="ECO:0000256" key="8">
    <source>
        <dbReference type="ARBA" id="ARBA00023295"/>
    </source>
</evidence>
<evidence type="ECO:0000256" key="7">
    <source>
        <dbReference type="ARBA" id="ARBA00023053"/>
    </source>
</evidence>
<dbReference type="InterPro" id="IPR011013">
    <property type="entry name" value="Gal_mutarotase_sf_dom"/>
</dbReference>
<dbReference type="EC" id="3.2.1.23" evidence="4 10"/>
<sequence>MRRDWETPESTSFNRLPSHTPLASWQTETGALNDEPSSSMISLDGDWQFTLYANPEAVPADWPQVDNLAQDTIPVPSNWQLQGYDRPVYTNVKYPFASNPPRVPLDNPTACYQRFFEMPSAWGDGQTRVRFDGVNSAFYLWCNNNWVGYSQDSRLAAEFDLSEFLKPGINSIAVMVIRWSDGSYLEDQDMWWLSGIYRSVSLLNKPICHISDVRITPDLDSDYLHGSLKVVVQGVHIENLGVRANLYLDGTLVASQSQGMGMPPVDERGGYRDRCQMTLHVEQPKKWSAETPSLYRLTVSLIDMVTDTIYEIEGYDVGFRKVELLNGQLCLNGQPLLIRGVNKHEHDPQTGHAESLAGVEHDLRLMKQNNFNAVRCSHYPHQPGFYKLCDRLGLYVVDEANIETHGMQPMRYLADDPAWSHAFLERITRMVARDFNHSCIIIWSLGNESGYGAAHDAMYQWTKRYDPSRPVQYEGGGSDTAATDIICPMYPRTHQDLDQIFGDRPKWSLVNWVERTDETRPIICCEYAHAMGNSLGNFNDYWTVFRDYPRLQGGFIWDWVDQGLEQKTDSGEKYWAYGGDFGDTINDRQFCINGLMFPDRTAHPSLYEAKRSQQPFRFSFDASASLTLKVCSEFLFRSTDNEVIHWSILCGDKQLISGSCDLVLDAGCSAEIVLCEDANSVEMSGDTWLNVWITMPRATSWSETEHEVARTQFSLSVNTLELPVCVPIAIIDPMTISAGISEWVFDPQSGFITSWQKNGVEMLRLPLTDNFFRAPLDNDIGVSEANHPDPNSWVERWQAAGLNDLEHRCNAREMDSERGMVVVYHSYYVDDQEVISSRWSHRFDAAGRMTVKIDVTLKAELPPLPRIGATCCLATAIEEVSWLGRGPHENYPDRKHSADFGLWTEAVDNMHTPYVFPSDNGLRCDTSELTLGNINVKGAFHFSVSRYGQQQLAAAKHNHELIAEPGLYVYLDALHMGVGGDDSWSPSVKPAYLLSDSQYCWEFILG</sequence>
<dbReference type="Gene3D" id="2.60.40.10">
    <property type="entry name" value="Immunoglobulins"/>
    <property type="match status" value="2"/>
</dbReference>
<dbReference type="InterPro" id="IPR006104">
    <property type="entry name" value="Glyco_hydro_2_N"/>
</dbReference>
<keyword evidence="7" id="KW-0915">Sodium</keyword>
<dbReference type="SMART" id="SM01038">
    <property type="entry name" value="Bgal_small_N"/>
    <property type="match status" value="1"/>
</dbReference>
<keyword evidence="8 10" id="KW-0326">Glycosidase</keyword>
<reference evidence="13 14" key="1">
    <citation type="journal article" date="2010" name="J. Bacteriol.">
        <title>Genome sequence of the oligotrophic marine Gammaproteobacterium HTCC2143, isolated from the Oregon Coast.</title>
        <authorList>
            <person name="Oh H.M."/>
            <person name="Kang I."/>
            <person name="Ferriera S."/>
            <person name="Giovannoni S.J."/>
            <person name="Cho J.C."/>
        </authorList>
    </citation>
    <scope>NUCLEOTIDE SEQUENCE [LARGE SCALE GENOMIC DNA]</scope>
    <source>
        <strain evidence="13 14">HTCC2143</strain>
    </source>
</reference>